<evidence type="ECO:0000256" key="3">
    <source>
        <dbReference type="ARBA" id="ARBA00010137"/>
    </source>
</evidence>
<feature type="compositionally biased region" description="Basic and acidic residues" evidence="6">
    <location>
        <begin position="307"/>
        <end position="324"/>
    </location>
</feature>
<evidence type="ECO:0000256" key="1">
    <source>
        <dbReference type="ARBA" id="ARBA00004123"/>
    </source>
</evidence>
<sequence length="1478" mass="167516">MAGRRSLRSQQPEEEPQGRRRSLRLARQKAAPFNYQRSLAYQAPTNSAQIDFATPRTVFKKVLQTQPIVSPLVSEKPESPKPIDTIFNFPVKLGSSINLEVSLSDSTQRQKSRLARHPTRSKKVRVSEFERDLNNQLHFSTAQGLLDHTSLTNSLQISFTTPAPLNSAGRKGLIRRPKNYRGVNVKDFEGGLEQDLLQIKDSAENNPEDQKTTTLQSNNTEALSVETELFLPPHSSEENETEPSNVLPGPDLARKPFGRRSAPSLSQTRLARQDEISDMEVEKVAESSPPKTLTSGREIIIEPETESTEKDESYQEKCQEKPQDAGKGLRPSLGKEKLSPGPEDASSIESISQKRIDTPQKQQRKHFQGNSPDEELFTPTEPLKTGLGARRSSTQVDAQLPGASQRNFSTWLSRKIVRRSVNEMAAHITKELDSIVPSFAGPSMAEVDSEEGSSLREITFDITQSPREATPGRRASGKTPKTLEGTPFKATRDRTNPQTGDKNRRKLMRNVETEQILEFEAKDNPEVEEMSESEDVATEISQSPRVATPGRRASGKTPKTLERFPFKEMRERTNPQTGDKNRRKQMRNVETEEILEFEAKDNPEVEEMSESEDVAIEISQSPRVATPGRRASGKTPKTLERFLFKEMRDRTNPQTGDKNRRKQMRNVETEKILEFEAKDNPEVEEMSDSEDVATEISQSPRVATPGRRASGKTPKTLEGTPFKAMRERTNPQTGDKNRRKLMRNVETEEILEFEAKGNPEVEEMSESEDVATEISQSPRVATPGRRASGKTPKTLERFLFKEMRERTNPQTGDKNRRKQMNVETEKILEFEAKDNPEVEEMSESEDVAIEISQSPRVATPGRRASGKTPKTLERFLFKEMRDRTNPQTGDKNRRKQMRNVETEKILEFEAKDNPEVEEMSDSEDVATEISQSPRVATPGRRASGKTPKTLERFPFKEMRERTNPQTGDKNRRKQMRNVETEKILEFEAKDNPEVEEMSDSEDVATEISQSPRVATPGRRASGKTPKTLERFPFKEMRERTNPQTGDKNRRKQMRNVETEEILEFEAKDNPEVEEMSESEDVATEISQSPRVATPGRRASGKTPKTLEGTPFKAMRDRTNPQTGDKNRRKQMRNVETEQILEFGAKNNPEVEMSESEDVAIEISQSPRVATPGRRASGKTPKTLEGTPFKATRDRTNPQTGDKNRRKQMRNVETEQILEFEAKNNPEVEMSESEDVAIEISQSPRVATPSRRASGKTPKTLERTFFKATRERTNPQTGDRNRTKEMTNVETEEILEFEAEDNPEVEEMSEAEDVEPTGSTPAFVRAKAFHCTPLLSSPRVLKEVASGSPVKQNLVQRVPKPAKKARREKREPSLPSNLVKKMFTHYIKMPVTKEALQVVDRCVNVYFKHLSNDLEAYANHARRKTAEAADLELLMRRQGLITDKTPLNVLVERHLPLEYRKLLIPIAISGNKVIPQKLK</sequence>
<feature type="compositionally biased region" description="Acidic residues" evidence="6">
    <location>
        <begin position="1071"/>
        <end position="1082"/>
    </location>
</feature>
<feature type="compositionally biased region" description="Acidic residues" evidence="6">
    <location>
        <begin position="604"/>
        <end position="615"/>
    </location>
</feature>
<protein>
    <submittedName>
        <fullName evidence="9">Centromere protein T</fullName>
    </submittedName>
</protein>
<feature type="compositionally biased region" description="Acidic residues" evidence="6">
    <location>
        <begin position="993"/>
        <end position="1004"/>
    </location>
</feature>
<evidence type="ECO:0000313" key="8">
    <source>
        <dbReference type="Proteomes" id="UP001652622"/>
    </source>
</evidence>
<feature type="compositionally biased region" description="Basic and acidic residues" evidence="6">
    <location>
        <begin position="870"/>
        <end position="884"/>
    </location>
</feature>
<feature type="region of interest" description="Disordered" evidence="6">
    <location>
        <begin position="232"/>
        <end position="406"/>
    </location>
</feature>
<keyword evidence="5" id="KW-0539">Nucleus</keyword>
<feature type="compositionally biased region" description="Basic and acidic residues" evidence="6">
    <location>
        <begin position="898"/>
        <end position="914"/>
    </location>
</feature>
<dbReference type="PANTHER" id="PTHR46904">
    <property type="entry name" value="CENTROMERE PROTEIN T"/>
    <property type="match status" value="1"/>
</dbReference>
<dbReference type="SUPFAM" id="SSF47113">
    <property type="entry name" value="Histone-fold"/>
    <property type="match status" value="1"/>
</dbReference>
<organism evidence="8 9">
    <name type="scientific">Pantherophis guttatus</name>
    <name type="common">Corn snake</name>
    <name type="synonym">Elaphe guttata</name>
    <dbReference type="NCBI Taxonomy" id="94885"/>
    <lineage>
        <taxon>Eukaryota</taxon>
        <taxon>Metazoa</taxon>
        <taxon>Chordata</taxon>
        <taxon>Craniata</taxon>
        <taxon>Vertebrata</taxon>
        <taxon>Euteleostomi</taxon>
        <taxon>Lepidosauria</taxon>
        <taxon>Squamata</taxon>
        <taxon>Bifurcata</taxon>
        <taxon>Unidentata</taxon>
        <taxon>Episquamata</taxon>
        <taxon>Toxicofera</taxon>
        <taxon>Serpentes</taxon>
        <taxon>Colubroidea</taxon>
        <taxon>Colubridae</taxon>
        <taxon>Colubrinae</taxon>
        <taxon>Pantherophis</taxon>
    </lineage>
</organism>
<evidence type="ECO:0000256" key="4">
    <source>
        <dbReference type="ARBA" id="ARBA00022454"/>
    </source>
</evidence>
<feature type="compositionally biased region" description="Acidic residues" evidence="6">
    <location>
        <begin position="682"/>
        <end position="693"/>
    </location>
</feature>
<keyword evidence="8" id="KW-1185">Reference proteome</keyword>
<feature type="compositionally biased region" description="Basic and acidic residues" evidence="6">
    <location>
        <begin position="976"/>
        <end position="992"/>
    </location>
</feature>
<feature type="compositionally biased region" description="Basic and acidic residues" evidence="6">
    <location>
        <begin position="271"/>
        <end position="285"/>
    </location>
</feature>
<proteinExistence type="inferred from homology"/>
<feature type="region of interest" description="Disordered" evidence="6">
    <location>
        <begin position="461"/>
        <end position="1282"/>
    </location>
</feature>
<dbReference type="Gene3D" id="1.10.20.10">
    <property type="entry name" value="Histone, subunit A"/>
    <property type="match status" value="1"/>
</dbReference>
<dbReference type="InterPro" id="IPR035425">
    <property type="entry name" value="CENP-T/H4_C"/>
</dbReference>
<feature type="compositionally biased region" description="Basic and acidic residues" evidence="6">
    <location>
        <begin position="948"/>
        <end position="962"/>
    </location>
</feature>
<feature type="region of interest" description="Disordered" evidence="6">
    <location>
        <begin position="1"/>
        <end position="29"/>
    </location>
</feature>
<evidence type="ECO:0000256" key="2">
    <source>
        <dbReference type="ARBA" id="ARBA00004286"/>
    </source>
</evidence>
<feature type="compositionally biased region" description="Basic and acidic residues" evidence="6">
    <location>
        <begin position="559"/>
        <end position="573"/>
    </location>
</feature>
<feature type="compositionally biased region" description="Acidic residues" evidence="6">
    <location>
        <begin position="915"/>
        <end position="926"/>
    </location>
</feature>
<feature type="compositionally biased region" description="Basic and acidic residues" evidence="6">
    <location>
        <begin position="1026"/>
        <end position="1040"/>
    </location>
</feature>
<comment type="subcellular location">
    <subcellularLocation>
        <location evidence="2">Chromosome</location>
    </subcellularLocation>
    <subcellularLocation>
        <location evidence="1">Nucleus</location>
    </subcellularLocation>
</comment>
<dbReference type="RefSeq" id="XP_060537575.1">
    <property type="nucleotide sequence ID" value="XM_060681592.1"/>
</dbReference>
<feature type="compositionally biased region" description="Acidic residues" evidence="6">
    <location>
        <begin position="837"/>
        <end position="848"/>
    </location>
</feature>
<feature type="compositionally biased region" description="Basic and acidic residues" evidence="6">
    <location>
        <begin position="823"/>
        <end position="836"/>
    </location>
</feature>
<accession>A0ABM3YN70</accession>
<dbReference type="PANTHER" id="PTHR46904:SF1">
    <property type="entry name" value="CENTROMERE PROTEIN T"/>
    <property type="match status" value="1"/>
</dbReference>
<evidence type="ECO:0000256" key="5">
    <source>
        <dbReference type="ARBA" id="ARBA00023242"/>
    </source>
</evidence>
<dbReference type="InterPro" id="IPR028255">
    <property type="entry name" value="CENP-T"/>
</dbReference>
<feature type="compositionally biased region" description="Basic and acidic residues" evidence="6">
    <location>
        <begin position="665"/>
        <end position="681"/>
    </location>
</feature>
<feature type="compositionally biased region" description="Basic and acidic residues" evidence="6">
    <location>
        <begin position="637"/>
        <end position="651"/>
    </location>
</feature>
<feature type="compositionally biased region" description="Basic and acidic residues" evidence="6">
    <location>
        <begin position="1258"/>
        <end position="1282"/>
    </location>
</feature>
<keyword evidence="4" id="KW-0158">Chromosome</keyword>
<dbReference type="Proteomes" id="UP001652622">
    <property type="component" value="Unplaced"/>
</dbReference>
<feature type="domain" description="CENP-T/Histone H4 histone fold" evidence="7">
    <location>
        <begin position="1368"/>
        <end position="1464"/>
    </location>
</feature>
<evidence type="ECO:0000256" key="6">
    <source>
        <dbReference type="SAM" id="MobiDB-lite"/>
    </source>
</evidence>
<dbReference type="GeneID" id="117670509"/>
<evidence type="ECO:0000313" key="9">
    <source>
        <dbReference type="RefSeq" id="XP_060537575.1"/>
    </source>
</evidence>
<feature type="compositionally biased region" description="Acidic residues" evidence="6">
    <location>
        <begin position="526"/>
        <end position="537"/>
    </location>
</feature>
<feature type="compositionally biased region" description="Basic and acidic residues" evidence="6">
    <location>
        <begin position="793"/>
        <end position="807"/>
    </location>
</feature>
<reference evidence="9" key="1">
    <citation type="submission" date="2025-08" db="UniProtKB">
        <authorList>
            <consortium name="RefSeq"/>
        </authorList>
    </citation>
    <scope>IDENTIFICATION</scope>
    <source>
        <tissue evidence="9">Blood</tissue>
    </source>
</reference>
<evidence type="ECO:0000259" key="7">
    <source>
        <dbReference type="Pfam" id="PF15511"/>
    </source>
</evidence>
<dbReference type="Pfam" id="PF15511">
    <property type="entry name" value="CENP-T_C"/>
    <property type="match status" value="1"/>
</dbReference>
<feature type="compositionally biased region" description="Acidic residues" evidence="6">
    <location>
        <begin position="760"/>
        <end position="771"/>
    </location>
</feature>
<name>A0ABM3YN70_PANGU</name>
<feature type="compositionally biased region" description="Polar residues" evidence="6">
    <location>
        <begin position="391"/>
        <end position="406"/>
    </location>
</feature>
<dbReference type="InterPro" id="IPR009072">
    <property type="entry name" value="Histone-fold"/>
</dbReference>
<comment type="similarity">
    <text evidence="3">Belongs to the CENP-T/CNN1 family.</text>
</comment>
<dbReference type="CDD" id="cd22920">
    <property type="entry name" value="HFD_CENP-T"/>
    <property type="match status" value="1"/>
</dbReference>
<gene>
    <name evidence="9" type="primary">CENPT</name>
</gene>